<protein>
    <submittedName>
        <fullName evidence="1">Uncharacterized protein</fullName>
    </submittedName>
</protein>
<comment type="caution">
    <text evidence="1">The sequence shown here is derived from an EMBL/GenBank/DDBJ whole genome shotgun (WGS) entry which is preliminary data.</text>
</comment>
<dbReference type="EMBL" id="JOJR01000209">
    <property type="protein sequence ID" value="RCN42123.1"/>
    <property type="molecule type" value="Genomic_DNA"/>
</dbReference>
<dbReference type="AlphaFoldDB" id="A0A368GCJ8"/>
<accession>A0A368GCJ8</accession>
<organism evidence="1 2">
    <name type="scientific">Ancylostoma caninum</name>
    <name type="common">Dog hookworm</name>
    <dbReference type="NCBI Taxonomy" id="29170"/>
    <lineage>
        <taxon>Eukaryota</taxon>
        <taxon>Metazoa</taxon>
        <taxon>Ecdysozoa</taxon>
        <taxon>Nematoda</taxon>
        <taxon>Chromadorea</taxon>
        <taxon>Rhabditida</taxon>
        <taxon>Rhabditina</taxon>
        <taxon>Rhabditomorpha</taxon>
        <taxon>Strongyloidea</taxon>
        <taxon>Ancylostomatidae</taxon>
        <taxon>Ancylostomatinae</taxon>
        <taxon>Ancylostoma</taxon>
    </lineage>
</organism>
<reference evidence="1 2" key="1">
    <citation type="submission" date="2014-10" db="EMBL/GenBank/DDBJ databases">
        <title>Draft genome of the hookworm Ancylostoma caninum.</title>
        <authorList>
            <person name="Mitreva M."/>
        </authorList>
    </citation>
    <scope>NUCLEOTIDE SEQUENCE [LARGE SCALE GENOMIC DNA]</scope>
    <source>
        <strain evidence="1 2">Baltimore</strain>
    </source>
</reference>
<name>A0A368GCJ8_ANCCA</name>
<sequence>MRWIEREHFLVGEKDPTMTASGGQARIFLTFCSRFNFILSFRYRTACFGTILAISGLPEAFYGVVDCGARHPKPPCDLRIRHTLTMQSSDGTTFLFGAHVLTDMQNVFGKMKYTT</sequence>
<dbReference type="Proteomes" id="UP000252519">
    <property type="component" value="Unassembled WGS sequence"/>
</dbReference>
<evidence type="ECO:0000313" key="1">
    <source>
        <dbReference type="EMBL" id="RCN42123.1"/>
    </source>
</evidence>
<gene>
    <name evidence="1" type="ORF">ANCCAN_11916</name>
</gene>
<proteinExistence type="predicted"/>
<keyword evidence="2" id="KW-1185">Reference proteome</keyword>
<evidence type="ECO:0000313" key="2">
    <source>
        <dbReference type="Proteomes" id="UP000252519"/>
    </source>
</evidence>